<dbReference type="SUPFAM" id="SSF52047">
    <property type="entry name" value="RNI-like"/>
    <property type="match status" value="2"/>
</dbReference>
<dbReference type="Gene3D" id="3.80.10.10">
    <property type="entry name" value="Ribonuclease Inhibitor"/>
    <property type="match status" value="2"/>
</dbReference>
<gene>
    <name evidence="1" type="ORF">TVY486_1106260</name>
</gene>
<dbReference type="InterPro" id="IPR006553">
    <property type="entry name" value="Leu-rich_rpt_Cys-con_subtyp"/>
</dbReference>
<dbReference type="AlphaFoldDB" id="G0UBE7"/>
<sequence length="534" mass="57460">MEGDGALGPAACSEKELRVTGGLKDLEAPQLENVERFIVDKVELQPGDLEPLRACTRLVSLQLEECEGVCDLSPVAALTLLEDVHVEVWGEIKNFSAITALPCLKRLHVIYETTDAGVAQELRHVRTLEEVSLRHVPAADAAEGIAGLPLLHSLSLGATDLTDDRLRYLTACKRLKSLLLNGCSGLTDVSPLAEIPSLEQVEVHWCDTVDRGVGEMGRLPRLCTLELTDLLIKGEDLVGLRASKTLKRLVIGQCINVTDVSHVAEIATLEELVVHPPREIRVVGVGPLGRLPRLRKLDVDRASLSETDVRELGASGSIEELELSAVNSLIDLSHLSRSTSLLVLGVGGLKCSVCGVGAVCGLPRLREFSLCHVRVNEDPVQTVGPSASLVKLSLVKCTGITDVSFVGYFHALEVVVIDQCKSICRGVGALGGLPRLRELQLRNIGVTTESLQSLSASKGLVRLEIERCRSLVDLSVIGKIVTLQELTLVGWSKELAGVEALTELPCLRHIALKDVPGTKDVLEALRAKGVQLLP</sequence>
<name>G0UBE7_TRYVY</name>
<protein>
    <submittedName>
        <fullName evidence="1">Leucine-rich repeat protein (LRRP)</fullName>
    </submittedName>
</protein>
<dbReference type="EMBL" id="HE573027">
    <property type="protein sequence ID" value="CCC53142.1"/>
    <property type="molecule type" value="Genomic_DNA"/>
</dbReference>
<dbReference type="SMART" id="SM00367">
    <property type="entry name" value="LRR_CC"/>
    <property type="match status" value="6"/>
</dbReference>
<dbReference type="GO" id="GO:0031146">
    <property type="term" value="P:SCF-dependent proteasomal ubiquitin-dependent protein catabolic process"/>
    <property type="evidence" value="ECO:0007669"/>
    <property type="project" value="TreeGrafter"/>
</dbReference>
<evidence type="ECO:0000313" key="1">
    <source>
        <dbReference type="EMBL" id="CCC53142.1"/>
    </source>
</evidence>
<proteinExistence type="predicted"/>
<dbReference type="VEuPathDB" id="TriTrypDB:TvY486_1106260"/>
<reference evidence="1" key="1">
    <citation type="journal article" date="2012" name="Proc. Natl. Acad. Sci. U.S.A.">
        <title>Antigenic diversity is generated by distinct evolutionary mechanisms in African trypanosome species.</title>
        <authorList>
            <person name="Jackson A.P."/>
            <person name="Berry A."/>
            <person name="Aslett M."/>
            <person name="Allison H.C."/>
            <person name="Burton P."/>
            <person name="Vavrova-Anderson J."/>
            <person name="Brown R."/>
            <person name="Browne H."/>
            <person name="Corton N."/>
            <person name="Hauser H."/>
            <person name="Gamble J."/>
            <person name="Gilderthorp R."/>
            <person name="Marcello L."/>
            <person name="McQuillan J."/>
            <person name="Otto T.D."/>
            <person name="Quail M.A."/>
            <person name="Sanders M.J."/>
            <person name="van Tonder A."/>
            <person name="Ginger M.L."/>
            <person name="Field M.C."/>
            <person name="Barry J.D."/>
            <person name="Hertz-Fowler C."/>
            <person name="Berriman M."/>
        </authorList>
    </citation>
    <scope>NUCLEOTIDE SEQUENCE</scope>
    <source>
        <strain evidence="1">Y486</strain>
    </source>
</reference>
<organism evidence="1">
    <name type="scientific">Trypanosoma vivax (strain Y486)</name>
    <dbReference type="NCBI Taxonomy" id="1055687"/>
    <lineage>
        <taxon>Eukaryota</taxon>
        <taxon>Discoba</taxon>
        <taxon>Euglenozoa</taxon>
        <taxon>Kinetoplastea</taxon>
        <taxon>Metakinetoplastina</taxon>
        <taxon>Trypanosomatida</taxon>
        <taxon>Trypanosomatidae</taxon>
        <taxon>Trypanosoma</taxon>
        <taxon>Duttonella</taxon>
    </lineage>
</organism>
<dbReference type="PANTHER" id="PTHR13318">
    <property type="entry name" value="PARTNER OF PAIRED, ISOFORM B-RELATED"/>
    <property type="match status" value="1"/>
</dbReference>
<dbReference type="InterPro" id="IPR032675">
    <property type="entry name" value="LRR_dom_sf"/>
</dbReference>
<dbReference type="GO" id="GO:0019005">
    <property type="term" value="C:SCF ubiquitin ligase complex"/>
    <property type="evidence" value="ECO:0007669"/>
    <property type="project" value="TreeGrafter"/>
</dbReference>
<accession>G0UBE7</accession>